<evidence type="ECO:0008006" key="3">
    <source>
        <dbReference type="Google" id="ProtNLM"/>
    </source>
</evidence>
<dbReference type="EMBL" id="JACHKT010000004">
    <property type="protein sequence ID" value="MBB6002228.1"/>
    <property type="molecule type" value="Genomic_DNA"/>
</dbReference>
<gene>
    <name evidence="1" type="ORF">HNP25_000878</name>
</gene>
<accession>A0A841ENC0</accession>
<evidence type="ECO:0000313" key="2">
    <source>
        <dbReference type="Proteomes" id="UP000524404"/>
    </source>
</evidence>
<evidence type="ECO:0000313" key="1">
    <source>
        <dbReference type="EMBL" id="MBB6002228.1"/>
    </source>
</evidence>
<reference evidence="1 2" key="1">
    <citation type="submission" date="2020-08" db="EMBL/GenBank/DDBJ databases">
        <title>Functional genomics of gut bacteria from endangered species of beetles.</title>
        <authorList>
            <person name="Carlos-Shanley C."/>
        </authorList>
    </citation>
    <scope>NUCLEOTIDE SEQUENCE [LARGE SCALE GENOMIC DNA]</scope>
    <source>
        <strain evidence="1 2">S00070</strain>
    </source>
</reference>
<dbReference type="PROSITE" id="PS51257">
    <property type="entry name" value="PROKAR_LIPOPROTEIN"/>
    <property type="match status" value="1"/>
</dbReference>
<dbReference type="AlphaFoldDB" id="A0A841ENC0"/>
<dbReference type="RefSeq" id="WP_184130842.1">
    <property type="nucleotide sequence ID" value="NZ_JACHKT010000004.1"/>
</dbReference>
<name>A0A841ENC0_9BACT</name>
<organism evidence="1 2">
    <name type="scientific">Arcicella rosea</name>
    <dbReference type="NCBI Taxonomy" id="502909"/>
    <lineage>
        <taxon>Bacteria</taxon>
        <taxon>Pseudomonadati</taxon>
        <taxon>Bacteroidota</taxon>
        <taxon>Cytophagia</taxon>
        <taxon>Cytophagales</taxon>
        <taxon>Flectobacillaceae</taxon>
        <taxon>Arcicella</taxon>
    </lineage>
</organism>
<comment type="caution">
    <text evidence="1">The sequence shown here is derived from an EMBL/GenBank/DDBJ whole genome shotgun (WGS) entry which is preliminary data.</text>
</comment>
<protein>
    <recommendedName>
        <fullName evidence="3">Carboxypeptidase regulatory-like domain-containing protein</fullName>
    </recommendedName>
</protein>
<sequence>MKRRKFLGTLGILSPLIIVSCKKNNLPSSSTIIIGKVVDEKGNPIENISFTFSCNRYYGGSIVGGGVKRESIFTLKKQSDKNGNFNFSEIIPERATDLSLRIDIAQMSYYTIQAKKDGIDIGRGTEKIAIFPESANPINSLVLGETNEYVITLTKK</sequence>
<proteinExistence type="predicted"/>
<dbReference type="Proteomes" id="UP000524404">
    <property type="component" value="Unassembled WGS sequence"/>
</dbReference>
<keyword evidence="2" id="KW-1185">Reference proteome</keyword>